<protein>
    <submittedName>
        <fullName evidence="2">Uncharacterized protein</fullName>
    </submittedName>
</protein>
<evidence type="ECO:0000256" key="1">
    <source>
        <dbReference type="SAM" id="Phobius"/>
    </source>
</evidence>
<gene>
    <name evidence="2" type="ORF">E1288_24465</name>
</gene>
<feature type="transmembrane region" description="Helical" evidence="1">
    <location>
        <begin position="12"/>
        <end position="45"/>
    </location>
</feature>
<feature type="transmembrane region" description="Helical" evidence="1">
    <location>
        <begin position="115"/>
        <end position="134"/>
    </location>
</feature>
<dbReference type="AlphaFoldDB" id="A0A4R4YHD1"/>
<keyword evidence="1" id="KW-0812">Transmembrane</keyword>
<dbReference type="EMBL" id="SMKW01000034">
    <property type="protein sequence ID" value="TDD44278.1"/>
    <property type="molecule type" value="Genomic_DNA"/>
</dbReference>
<organism evidence="2 3">
    <name type="scientific">Saccharopolyspora elongata</name>
    <dbReference type="NCBI Taxonomy" id="2530387"/>
    <lineage>
        <taxon>Bacteria</taxon>
        <taxon>Bacillati</taxon>
        <taxon>Actinomycetota</taxon>
        <taxon>Actinomycetes</taxon>
        <taxon>Pseudonocardiales</taxon>
        <taxon>Pseudonocardiaceae</taxon>
        <taxon>Saccharopolyspora</taxon>
    </lineage>
</organism>
<reference evidence="2 3" key="1">
    <citation type="submission" date="2019-03" db="EMBL/GenBank/DDBJ databases">
        <title>Draft genome sequences of novel Actinobacteria.</title>
        <authorList>
            <person name="Sahin N."/>
            <person name="Ay H."/>
            <person name="Saygin H."/>
        </authorList>
    </citation>
    <scope>NUCLEOTIDE SEQUENCE [LARGE SCALE GENOMIC DNA]</scope>
    <source>
        <strain evidence="2 3">7K502</strain>
    </source>
</reference>
<proteinExistence type="predicted"/>
<evidence type="ECO:0000313" key="2">
    <source>
        <dbReference type="EMBL" id="TDD44278.1"/>
    </source>
</evidence>
<dbReference type="Proteomes" id="UP000294947">
    <property type="component" value="Unassembled WGS sequence"/>
</dbReference>
<keyword evidence="1" id="KW-0472">Membrane</keyword>
<comment type="caution">
    <text evidence="2">The sequence shown here is derived from an EMBL/GenBank/DDBJ whole genome shotgun (WGS) entry which is preliminary data.</text>
</comment>
<name>A0A4R4YHD1_9PSEU</name>
<accession>A0A4R4YHD1</accession>
<keyword evidence="1" id="KW-1133">Transmembrane helix</keyword>
<evidence type="ECO:0000313" key="3">
    <source>
        <dbReference type="Proteomes" id="UP000294947"/>
    </source>
</evidence>
<dbReference type="OrthoDB" id="4337641at2"/>
<dbReference type="RefSeq" id="WP_132488866.1">
    <property type="nucleotide sequence ID" value="NZ_SMKW01000034.1"/>
</dbReference>
<sequence>MPLVIVVELALLFSGVLGIGAGVLVVAVVEGSLLVLVAVEAWLVWRAVRRARARGAGGTDPLASSLRAVMPDWAASVVRHDLLMIRALWLAVRRRQDVPEDGEAIHYSRQLRPMMWVFFVLNPLEVVLVELAVPWQTLRIVLAVIGILSTIWFLALLATMYKYPHSIDPRVLRLRYCSFFDFQVPVGDIDSVVVAKHTRGMKRSSEAVEGTLILEVSRTTNISISLRREHDVDLGLRGTGTVCAVDFWADDPRTHRRTHPIPASLIPSSSKAECRYPIHHAVFAARSKLSPK</sequence>
<keyword evidence="3" id="KW-1185">Reference proteome</keyword>
<feature type="transmembrane region" description="Helical" evidence="1">
    <location>
        <begin position="140"/>
        <end position="161"/>
    </location>
</feature>